<keyword evidence="4" id="KW-1185">Reference proteome</keyword>
<feature type="chain" id="PRO_5020902913" description="GtrA family protein" evidence="2">
    <location>
        <begin position="19"/>
        <end position="595"/>
    </location>
</feature>
<protein>
    <recommendedName>
        <fullName evidence="5">GtrA family protein</fullName>
    </recommendedName>
</protein>
<feature type="transmembrane region" description="Helical" evidence="1">
    <location>
        <begin position="339"/>
        <end position="359"/>
    </location>
</feature>
<evidence type="ECO:0008006" key="5">
    <source>
        <dbReference type="Google" id="ProtNLM"/>
    </source>
</evidence>
<feature type="transmembrane region" description="Helical" evidence="1">
    <location>
        <begin position="279"/>
        <end position="300"/>
    </location>
</feature>
<evidence type="ECO:0000256" key="1">
    <source>
        <dbReference type="SAM" id="Phobius"/>
    </source>
</evidence>
<organism evidence="3 4">
    <name type="scientific">Lichenibacterium ramalinae</name>
    <dbReference type="NCBI Taxonomy" id="2316527"/>
    <lineage>
        <taxon>Bacteria</taxon>
        <taxon>Pseudomonadati</taxon>
        <taxon>Pseudomonadota</taxon>
        <taxon>Alphaproteobacteria</taxon>
        <taxon>Hyphomicrobiales</taxon>
        <taxon>Lichenihabitantaceae</taxon>
        <taxon>Lichenibacterium</taxon>
    </lineage>
</organism>
<gene>
    <name evidence="3" type="ORF">D3272_20250</name>
</gene>
<reference evidence="3 4" key="2">
    <citation type="submission" date="2019-02" db="EMBL/GenBank/DDBJ databases">
        <title>'Lichenibacterium ramalinii' gen. nov. sp. nov., 'Lichenibacterium minor' gen. nov. sp. nov.</title>
        <authorList>
            <person name="Pankratov T."/>
        </authorList>
    </citation>
    <scope>NUCLEOTIDE SEQUENCE [LARGE SCALE GENOMIC DNA]</scope>
    <source>
        <strain evidence="3 4">RmlP001</strain>
    </source>
</reference>
<sequence length="595" mass="60157">MLLGCALVLALTAGKAAAVWSTGIFFNPDDAMRAVEVRDLLGGQGWYDLVPTRLAPGHGVPMHWSRLADLPIAGLILLFRAVAAPDTAERLARLVEPVALLAAFMACQARLGRLLVPGPGAALAACLLAVGGLETASVFVPGHIHHHGLQVTLLAALACETVAGIGATRGRAAHAAAAGMLTAVTLAINLQNLPFAVVPGAAAVLAWVLRGREAEGALRTYAGALLAATALVVVVQIPPDRWGERSCDAFGAPHLAACWCAGLVSLALTLATARLGTPVLRAGAALVAGVGAALVLVTAFPGCLADPFSGVDPLLRSRWLADVGEALPLGELLRRDPAGAVPIAAMLMLGAVLVGTALARSSGAVRARWAVVAAFLAAGIAGTCWAVRVAASAEAFAALGGAWALCRLFDPARPRRPLAALACVVVGQGLTQAGWAAAMAVGPGRVAPAPVHPVDATACFAPAAYAGLGRLPAGLVLSTIDPGSQILAYTHHAVLAAPYHRNAYGNRAALLFFDAGLDEARAIAGAAGVRYVVACLTSPEVVEDAERRPDGVAARILAGAPPAWLRPAGPASGPVRVFVMAPGDVSASQDATAAP</sequence>
<feature type="signal peptide" evidence="2">
    <location>
        <begin position="1"/>
        <end position="18"/>
    </location>
</feature>
<keyword evidence="1" id="KW-0472">Membrane</keyword>
<reference evidence="3 4" key="1">
    <citation type="submission" date="2018-09" db="EMBL/GenBank/DDBJ databases">
        <authorList>
            <person name="Grouzdev D.S."/>
            <person name="Krutkina M.S."/>
        </authorList>
    </citation>
    <scope>NUCLEOTIDE SEQUENCE [LARGE SCALE GENOMIC DNA]</scope>
    <source>
        <strain evidence="3 4">RmlP001</strain>
    </source>
</reference>
<keyword evidence="1" id="KW-1133">Transmembrane helix</keyword>
<feature type="transmembrane region" description="Helical" evidence="1">
    <location>
        <begin position="193"/>
        <end position="209"/>
    </location>
</feature>
<feature type="transmembrane region" description="Helical" evidence="1">
    <location>
        <begin position="251"/>
        <end position="272"/>
    </location>
</feature>
<keyword evidence="2" id="KW-0732">Signal</keyword>
<evidence type="ECO:0000313" key="4">
    <source>
        <dbReference type="Proteomes" id="UP000289411"/>
    </source>
</evidence>
<evidence type="ECO:0000313" key="3">
    <source>
        <dbReference type="EMBL" id="RYB02500.1"/>
    </source>
</evidence>
<feature type="transmembrane region" description="Helical" evidence="1">
    <location>
        <begin position="371"/>
        <end position="391"/>
    </location>
</feature>
<feature type="transmembrane region" description="Helical" evidence="1">
    <location>
        <begin position="221"/>
        <end position="239"/>
    </location>
</feature>
<comment type="caution">
    <text evidence="3">The sequence shown here is derived from an EMBL/GenBank/DDBJ whole genome shotgun (WGS) entry which is preliminary data.</text>
</comment>
<proteinExistence type="predicted"/>
<dbReference type="Proteomes" id="UP000289411">
    <property type="component" value="Unassembled WGS sequence"/>
</dbReference>
<accession>A0A4Q2RBY4</accession>
<dbReference type="AlphaFoldDB" id="A0A4Q2RBY4"/>
<evidence type="ECO:0000256" key="2">
    <source>
        <dbReference type="SAM" id="SignalP"/>
    </source>
</evidence>
<dbReference type="EMBL" id="QYBC01000019">
    <property type="protein sequence ID" value="RYB02500.1"/>
    <property type="molecule type" value="Genomic_DNA"/>
</dbReference>
<name>A0A4Q2RBY4_9HYPH</name>
<keyword evidence="1" id="KW-0812">Transmembrane</keyword>